<evidence type="ECO:0000256" key="1">
    <source>
        <dbReference type="SAM" id="Phobius"/>
    </source>
</evidence>
<dbReference type="SUPFAM" id="SSF53300">
    <property type="entry name" value="vWA-like"/>
    <property type="match status" value="1"/>
</dbReference>
<dbReference type="InterPro" id="IPR002035">
    <property type="entry name" value="VWF_A"/>
</dbReference>
<dbReference type="RefSeq" id="WP_048095820.1">
    <property type="nucleotide sequence ID" value="NZ_CP011267.1"/>
</dbReference>
<dbReference type="PATRIC" id="fig|113653.22.peg.1475"/>
<name>A0A0F7IEV3_9EURY</name>
<evidence type="ECO:0000313" key="3">
    <source>
        <dbReference type="EMBL" id="AKG91217.1"/>
    </source>
</evidence>
<keyword evidence="1" id="KW-0472">Membrane</keyword>
<keyword evidence="4" id="KW-1185">Reference proteome</keyword>
<dbReference type="InterPro" id="IPR036465">
    <property type="entry name" value="vWFA_dom_sf"/>
</dbReference>
<dbReference type="AlphaFoldDB" id="A0A0F7IEV3"/>
<dbReference type="EMBL" id="CP011267">
    <property type="protein sequence ID" value="AKG91217.1"/>
    <property type="molecule type" value="Genomic_DNA"/>
</dbReference>
<dbReference type="Pfam" id="PF00092">
    <property type="entry name" value="VWA"/>
    <property type="match status" value="1"/>
</dbReference>
<proteinExistence type="predicted"/>
<dbReference type="STRING" id="113653.GAH_01492"/>
<dbReference type="InParanoid" id="A0A0F7IEV3"/>
<accession>A0A0F7IEV3</accession>
<feature type="transmembrane region" description="Helical" evidence="1">
    <location>
        <begin position="12"/>
        <end position="30"/>
    </location>
</feature>
<keyword evidence="1" id="KW-0812">Transmembrane</keyword>
<dbReference type="Gene3D" id="3.40.50.410">
    <property type="entry name" value="von Willebrand factor, type A domain"/>
    <property type="match status" value="1"/>
</dbReference>
<evidence type="ECO:0000259" key="2">
    <source>
        <dbReference type="PROSITE" id="PS50234"/>
    </source>
</evidence>
<organism evidence="3 4">
    <name type="scientific">Geoglobus ahangari</name>
    <dbReference type="NCBI Taxonomy" id="113653"/>
    <lineage>
        <taxon>Archaea</taxon>
        <taxon>Methanobacteriati</taxon>
        <taxon>Methanobacteriota</taxon>
        <taxon>Archaeoglobi</taxon>
        <taxon>Archaeoglobales</taxon>
        <taxon>Archaeoglobaceae</taxon>
        <taxon>Geoglobus</taxon>
    </lineage>
</organism>
<dbReference type="OrthoDB" id="3296at2157"/>
<feature type="domain" description="VWFA" evidence="2">
    <location>
        <begin position="512"/>
        <end position="723"/>
    </location>
</feature>
<protein>
    <submittedName>
        <fullName evidence="3">von Willebrand factor type A domain</fullName>
    </submittedName>
</protein>
<dbReference type="CDD" id="cd00198">
    <property type="entry name" value="vWFA"/>
    <property type="match status" value="1"/>
</dbReference>
<dbReference type="GeneID" id="24804062"/>
<dbReference type="PROSITE" id="PS50234">
    <property type="entry name" value="VWFA"/>
    <property type="match status" value="1"/>
</dbReference>
<gene>
    <name evidence="3" type="ORF">GAH_01492</name>
</gene>
<dbReference type="HOGENOM" id="CLU_336996_0_0_2"/>
<dbReference type="Proteomes" id="UP000034723">
    <property type="component" value="Chromosome"/>
</dbReference>
<evidence type="ECO:0000313" key="4">
    <source>
        <dbReference type="Proteomes" id="UP000034723"/>
    </source>
</evidence>
<dbReference type="SMART" id="SM00327">
    <property type="entry name" value="VWA"/>
    <property type="match status" value="1"/>
</dbReference>
<dbReference type="KEGG" id="gah:GAH_01492"/>
<keyword evidence="1" id="KW-1133">Transmembrane helix</keyword>
<reference evidence="3 4" key="1">
    <citation type="submission" date="2015-04" db="EMBL/GenBank/DDBJ databases">
        <title>The complete genome sequence of the hyperthermophilic, obligate iron-reducing archaeon Geoglobus ahangari strain 234T.</title>
        <authorList>
            <person name="Manzella M.P."/>
            <person name="Holmes D.E."/>
            <person name="Rocheleau J.M."/>
            <person name="Chung A."/>
            <person name="Reguera G."/>
            <person name="Kashefi K."/>
        </authorList>
    </citation>
    <scope>NUCLEOTIDE SEQUENCE [LARGE SCALE GENOMIC DNA]</scope>
    <source>
        <strain evidence="3 4">234</strain>
    </source>
</reference>
<sequence>MNSRGVSILVEYLLLMSIVSFFVILMTLQLNDQLKEVHLGKVVENQFSDVSAEISSQIVDILTIAPSNGYVKARIYMPDRIGDREYFAGFKEEDGYSYVYIESEDGKYQKYLGLGGTTLYFQPRGITNSLSEEHVLEYSRKSVVFPSAVLILRPAIVLANETSNGETVIDVSKSSAYGWWNWEVELWNGTKITGDMGSATYTLSVVWNETEFVTYCNYDSTNYTAYCNLTLTVSDLTYNLNDTDTATLVITKNTSSNPDLYIRKFVIPPQVAPGEPFEIHIYLQGRGFLLEGRGTTLSVVHVIDTSGSMDWKTKYDSFSGYVTPSVWNVQLDINSSFLGKSVLIEVYTTDDLSPWWDGLDKDDAFVVRVEQADGDVWYANGELGTLNGRYFYDSRVTSSEIGIWNISTLVAIPEKPIPVTIEVYRYDGYWNLVYSTTTTYTANYSTETVQLPENFTRNDLYDYLAIKLNSPYYYDFLAWATYSTTTDFCYDYSTRTYCLISPAAADNYTYYVVPYAFDASLYEGDASIQKLDSARIAAITFDSALENSDYVGLVDYSYYATKHTVNTSGALTYLTTNKTVVDEEIKDLSPSGATNIYHALNQAKEVLLENTTAISGTKPLIILMSDGEPTWGSYLWDPADPYTDPRCDGSSYCVDAANRAIDEANTIKSTYIGSENITICTIAFGYDANTAFLQEIASTKPDGSKCFYTATNYQELVDAYNDISKTFKLSAKNVTITDVIPSGLELVGEPTVSISGNATADVPIVYQLPDGTAVRLNISEVYINDEIELVFQAVANKPGDYQLDVYGVSNVTYEPYPFTGDIAVYNLTVVSGRVSTAESAVVEIS</sequence>